<dbReference type="AlphaFoldDB" id="A0AAV6X0R0"/>
<reference evidence="2" key="1">
    <citation type="submission" date="2019-10" db="EMBL/GenBank/DDBJ databases">
        <authorList>
            <person name="Zhang R."/>
            <person name="Pan Y."/>
            <person name="Wang J."/>
            <person name="Ma R."/>
            <person name="Yu S."/>
        </authorList>
    </citation>
    <scope>NUCLEOTIDE SEQUENCE</scope>
    <source>
        <strain evidence="2">LA-IB0</strain>
        <tissue evidence="2">Leaf</tissue>
    </source>
</reference>
<evidence type="ECO:0008006" key="4">
    <source>
        <dbReference type="Google" id="ProtNLM"/>
    </source>
</evidence>
<proteinExistence type="predicted"/>
<organism evidence="2 3">
    <name type="scientific">Buddleja alternifolia</name>
    <dbReference type="NCBI Taxonomy" id="168488"/>
    <lineage>
        <taxon>Eukaryota</taxon>
        <taxon>Viridiplantae</taxon>
        <taxon>Streptophyta</taxon>
        <taxon>Embryophyta</taxon>
        <taxon>Tracheophyta</taxon>
        <taxon>Spermatophyta</taxon>
        <taxon>Magnoliopsida</taxon>
        <taxon>eudicotyledons</taxon>
        <taxon>Gunneridae</taxon>
        <taxon>Pentapetalae</taxon>
        <taxon>asterids</taxon>
        <taxon>lamiids</taxon>
        <taxon>Lamiales</taxon>
        <taxon>Scrophulariaceae</taxon>
        <taxon>Buddlejeae</taxon>
        <taxon>Buddleja</taxon>
    </lineage>
</organism>
<dbReference type="EMBL" id="WHWC01000009">
    <property type="protein sequence ID" value="KAG8376123.1"/>
    <property type="molecule type" value="Genomic_DNA"/>
</dbReference>
<dbReference type="PANTHER" id="PTHR33248">
    <property type="entry name" value="ZINC ION-BINDING PROTEIN"/>
    <property type="match status" value="1"/>
</dbReference>
<name>A0AAV6X0R0_9LAMI</name>
<protein>
    <recommendedName>
        <fullName evidence="4">GRF zinc finger containing protein</fullName>
    </recommendedName>
</protein>
<comment type="caution">
    <text evidence="2">The sequence shown here is derived from an EMBL/GenBank/DDBJ whole genome shotgun (WGS) entry which is preliminary data.</text>
</comment>
<evidence type="ECO:0000313" key="3">
    <source>
        <dbReference type="Proteomes" id="UP000826271"/>
    </source>
</evidence>
<keyword evidence="1" id="KW-0812">Transmembrane</keyword>
<keyword evidence="1" id="KW-1133">Transmembrane helix</keyword>
<sequence>MWTQTAEEFIINEQEICGCGKIPVRRTSWTDDNPGRRYISCKRFGEPNGCCYFVYLDPPMCNRARQIILVLLRRANRTLGGEAIAMLLVALVGAATTVLLVALVGEVVVVLLVTLPGDEKWSCDVFLFLP</sequence>
<keyword evidence="1" id="KW-0472">Membrane</keyword>
<accession>A0AAV6X0R0</accession>
<gene>
    <name evidence="2" type="ORF">BUALT_Bualt09G0030600</name>
</gene>
<dbReference type="Proteomes" id="UP000826271">
    <property type="component" value="Unassembled WGS sequence"/>
</dbReference>
<feature type="transmembrane region" description="Helical" evidence="1">
    <location>
        <begin position="83"/>
        <end position="112"/>
    </location>
</feature>
<evidence type="ECO:0000313" key="2">
    <source>
        <dbReference type="EMBL" id="KAG8376123.1"/>
    </source>
</evidence>
<evidence type="ECO:0000256" key="1">
    <source>
        <dbReference type="SAM" id="Phobius"/>
    </source>
</evidence>
<keyword evidence="3" id="KW-1185">Reference proteome</keyword>